<dbReference type="PANTHER" id="PTHR38248">
    <property type="entry name" value="FUNK1 6"/>
    <property type="match status" value="1"/>
</dbReference>
<dbReference type="GeneID" id="19199647"/>
<keyword evidence="4" id="KW-1185">Reference proteome</keyword>
<dbReference type="EMBL" id="JH711576">
    <property type="protein sequence ID" value="EIW83346.1"/>
    <property type="molecule type" value="Genomic_DNA"/>
</dbReference>
<dbReference type="Proteomes" id="UP000053558">
    <property type="component" value="Unassembled WGS sequence"/>
</dbReference>
<feature type="compositionally biased region" description="Polar residues" evidence="1">
    <location>
        <begin position="129"/>
        <end position="140"/>
    </location>
</feature>
<dbReference type="InterPro" id="IPR011009">
    <property type="entry name" value="Kinase-like_dom_sf"/>
</dbReference>
<evidence type="ECO:0000313" key="3">
    <source>
        <dbReference type="EMBL" id="EIW83346.1"/>
    </source>
</evidence>
<dbReference type="RefSeq" id="XP_007767130.1">
    <property type="nucleotide sequence ID" value="XM_007768940.1"/>
</dbReference>
<accession>A0A5M3MW56</accession>
<feature type="region of interest" description="Disordered" evidence="1">
    <location>
        <begin position="435"/>
        <end position="480"/>
    </location>
</feature>
<proteinExistence type="predicted"/>
<dbReference type="PANTHER" id="PTHR38248:SF2">
    <property type="entry name" value="FUNK1 11"/>
    <property type="match status" value="1"/>
</dbReference>
<reference evidence="4" key="1">
    <citation type="journal article" date="2012" name="Science">
        <title>The Paleozoic origin of enzymatic lignin decomposition reconstructed from 31 fungal genomes.</title>
        <authorList>
            <person name="Floudas D."/>
            <person name="Binder M."/>
            <person name="Riley R."/>
            <person name="Barry K."/>
            <person name="Blanchette R.A."/>
            <person name="Henrissat B."/>
            <person name="Martinez A.T."/>
            <person name="Otillar R."/>
            <person name="Spatafora J.W."/>
            <person name="Yadav J.S."/>
            <person name="Aerts A."/>
            <person name="Benoit I."/>
            <person name="Boyd A."/>
            <person name="Carlson A."/>
            <person name="Copeland A."/>
            <person name="Coutinho P.M."/>
            <person name="de Vries R.P."/>
            <person name="Ferreira P."/>
            <person name="Findley K."/>
            <person name="Foster B."/>
            <person name="Gaskell J."/>
            <person name="Glotzer D."/>
            <person name="Gorecki P."/>
            <person name="Heitman J."/>
            <person name="Hesse C."/>
            <person name="Hori C."/>
            <person name="Igarashi K."/>
            <person name="Jurgens J.A."/>
            <person name="Kallen N."/>
            <person name="Kersten P."/>
            <person name="Kohler A."/>
            <person name="Kuees U."/>
            <person name="Kumar T.K.A."/>
            <person name="Kuo A."/>
            <person name="LaButti K."/>
            <person name="Larrondo L.F."/>
            <person name="Lindquist E."/>
            <person name="Ling A."/>
            <person name="Lombard V."/>
            <person name="Lucas S."/>
            <person name="Lundell T."/>
            <person name="Martin R."/>
            <person name="McLaughlin D.J."/>
            <person name="Morgenstern I."/>
            <person name="Morin E."/>
            <person name="Murat C."/>
            <person name="Nagy L.G."/>
            <person name="Nolan M."/>
            <person name="Ohm R.A."/>
            <person name="Patyshakuliyeva A."/>
            <person name="Rokas A."/>
            <person name="Ruiz-Duenas F.J."/>
            <person name="Sabat G."/>
            <person name="Salamov A."/>
            <person name="Samejima M."/>
            <person name="Schmutz J."/>
            <person name="Slot J.C."/>
            <person name="St John F."/>
            <person name="Stenlid J."/>
            <person name="Sun H."/>
            <person name="Sun S."/>
            <person name="Syed K."/>
            <person name="Tsang A."/>
            <person name="Wiebenga A."/>
            <person name="Young D."/>
            <person name="Pisabarro A."/>
            <person name="Eastwood D.C."/>
            <person name="Martin F."/>
            <person name="Cullen D."/>
            <person name="Grigoriev I.V."/>
            <person name="Hibbett D.S."/>
        </authorList>
    </citation>
    <scope>NUCLEOTIDE SEQUENCE [LARGE SCALE GENOMIC DNA]</scope>
    <source>
        <strain evidence="4">RWD-64-598 SS2</strain>
    </source>
</reference>
<evidence type="ECO:0000313" key="4">
    <source>
        <dbReference type="Proteomes" id="UP000053558"/>
    </source>
</evidence>
<comment type="caution">
    <text evidence="3">The sequence shown here is derived from an EMBL/GenBank/DDBJ whole genome shotgun (WGS) entry which is preliminary data.</text>
</comment>
<evidence type="ECO:0000259" key="2">
    <source>
        <dbReference type="Pfam" id="PF17667"/>
    </source>
</evidence>
<dbReference type="Gene3D" id="1.10.510.10">
    <property type="entry name" value="Transferase(Phosphotransferase) domain 1"/>
    <property type="match status" value="1"/>
</dbReference>
<dbReference type="Pfam" id="PF17667">
    <property type="entry name" value="Pkinase_fungal"/>
    <property type="match status" value="1"/>
</dbReference>
<dbReference type="OrthoDB" id="3271139at2759"/>
<sequence>MANYLMTCSPEAWFEQYAPHSQWSDSDLDDLLQTLKQKSIWNSEGWTEILAAMQDRQTENNTYSPISKIAAAVAEQAQKMKGIAPTTKIQNAPHDWSVPEVPSHKWFPDLRGYLAKSQTIDPRTRESDSTNPQTFANDSSDMYPLVEEELQEPQRVELRKPRPSARLDGNSKGPKEQETKMNLSDVVAIGEFKREKKTADQRDNELKISGGATELLYNDPCRRFVNGFTIEKRNMRMWRFERSHVCFSQPFDFHKEAKLFLRYLLYIIFSSPKDLGFDPTVRRYFKPVTENADPPSSETDGCRYEIAYRYQIGNRFFLTEGPPISEEAAYWVASRATRVWRVREMIFQDHNKEHVYTLGECKVLKDAYLFEDAVLESVIRGQIMESLRHVDGVDLEDAACHFLDYELDEVVKLPDGDKEWREDDLISVTDANKRAYYNPAPKPSQPSPLPESQRTSTSQKDSNQPGATDASQQLPDGQTGRAKSYWDDLRYHRRKHVRTVITEVCQNMYEVDNWVTFLECMIHLIKGLNYMRQAGWVHRDISGGNCLWHPGSKQGKLADLEYARPYKHNSMLIHDPKTGTPAFMAVEYQERRYLFQPHQDPSQFQQMFDDDDFFLSKPSQPPIWNLPFAYHFYHDLESILWLYVWIAHFRPPSPCVPPAVFTPLSNTLRTLGNLFFVCGTDGNKTRLGAILTGKAPQNWFISRDLGQIYAGAHSAFILKGFMLLRPLVFAYEELESSLPDDTLPSGNPIWRDTHFGSALYDTFCNEVIEVLNRVRPRPAIHPMISISSRWEKTRRPPTTTQEPDSPTAHANELEMAGLSTSQ</sequence>
<feature type="region of interest" description="Disordered" evidence="1">
    <location>
        <begin position="788"/>
        <end position="822"/>
    </location>
</feature>
<feature type="compositionally biased region" description="Pro residues" evidence="1">
    <location>
        <begin position="440"/>
        <end position="449"/>
    </location>
</feature>
<protein>
    <recommendedName>
        <fullName evidence="2">Fungal-type protein kinase domain-containing protein</fullName>
    </recommendedName>
</protein>
<dbReference type="OMA" id="ERRYLFQ"/>
<dbReference type="SUPFAM" id="SSF56112">
    <property type="entry name" value="Protein kinase-like (PK-like)"/>
    <property type="match status" value="1"/>
</dbReference>
<gene>
    <name evidence="3" type="ORF">CONPUDRAFT_121867</name>
</gene>
<dbReference type="KEGG" id="cput:CONPUDRAFT_121867"/>
<feature type="domain" description="Fungal-type protein kinase" evidence="2">
    <location>
        <begin position="174"/>
        <end position="646"/>
    </location>
</feature>
<evidence type="ECO:0000256" key="1">
    <source>
        <dbReference type="SAM" id="MobiDB-lite"/>
    </source>
</evidence>
<name>A0A5M3MW56_CONPW</name>
<organism evidence="3 4">
    <name type="scientific">Coniophora puteana (strain RWD-64-598)</name>
    <name type="common">Brown rot fungus</name>
    <dbReference type="NCBI Taxonomy" id="741705"/>
    <lineage>
        <taxon>Eukaryota</taxon>
        <taxon>Fungi</taxon>
        <taxon>Dikarya</taxon>
        <taxon>Basidiomycota</taxon>
        <taxon>Agaricomycotina</taxon>
        <taxon>Agaricomycetes</taxon>
        <taxon>Agaricomycetidae</taxon>
        <taxon>Boletales</taxon>
        <taxon>Coniophorineae</taxon>
        <taxon>Coniophoraceae</taxon>
        <taxon>Coniophora</taxon>
    </lineage>
</organism>
<feature type="region of interest" description="Disordered" evidence="1">
    <location>
        <begin position="118"/>
        <end position="181"/>
    </location>
</feature>
<feature type="compositionally biased region" description="Polar residues" evidence="1">
    <location>
        <begin position="453"/>
        <end position="476"/>
    </location>
</feature>
<dbReference type="InterPro" id="IPR040976">
    <property type="entry name" value="Pkinase_fungal"/>
</dbReference>
<dbReference type="AlphaFoldDB" id="A0A5M3MW56"/>